<reference evidence="2 3" key="1">
    <citation type="journal article" date="2021" name="BMC Genomics">
        <title>Datura genome reveals duplications of psychoactive alkaloid biosynthetic genes and high mutation rate following tissue culture.</title>
        <authorList>
            <person name="Rajewski A."/>
            <person name="Carter-House D."/>
            <person name="Stajich J."/>
            <person name="Litt A."/>
        </authorList>
    </citation>
    <scope>NUCLEOTIDE SEQUENCE [LARGE SCALE GENOMIC DNA]</scope>
    <source>
        <strain evidence="2">AR-01</strain>
    </source>
</reference>
<proteinExistence type="predicted"/>
<sequence length="126" mass="14744">MINERLINSERSNDHPHNVAWEGDVYSQVLGNEKSGYVHGLGLDPTPSLLWGRKFFLGNIIAEDKYNEAVKELKTKITELKDLNVKQNEEMSLMKWELSWISQVIRKLLIMSYLYLKISMEFQLSR</sequence>
<evidence type="ECO:0000313" key="2">
    <source>
        <dbReference type="EMBL" id="MCE3049294.1"/>
    </source>
</evidence>
<name>A0ABS8WJK5_DATST</name>
<feature type="coiled-coil region" evidence="1">
    <location>
        <begin position="63"/>
        <end position="90"/>
    </location>
</feature>
<protein>
    <submittedName>
        <fullName evidence="2">Uncharacterized protein</fullName>
    </submittedName>
</protein>
<organism evidence="2 3">
    <name type="scientific">Datura stramonium</name>
    <name type="common">Jimsonweed</name>
    <name type="synonym">Common thornapple</name>
    <dbReference type="NCBI Taxonomy" id="4076"/>
    <lineage>
        <taxon>Eukaryota</taxon>
        <taxon>Viridiplantae</taxon>
        <taxon>Streptophyta</taxon>
        <taxon>Embryophyta</taxon>
        <taxon>Tracheophyta</taxon>
        <taxon>Spermatophyta</taxon>
        <taxon>Magnoliopsida</taxon>
        <taxon>eudicotyledons</taxon>
        <taxon>Gunneridae</taxon>
        <taxon>Pentapetalae</taxon>
        <taxon>asterids</taxon>
        <taxon>lamiids</taxon>
        <taxon>Solanales</taxon>
        <taxon>Solanaceae</taxon>
        <taxon>Solanoideae</taxon>
        <taxon>Datureae</taxon>
        <taxon>Datura</taxon>
    </lineage>
</organism>
<gene>
    <name evidence="2" type="ORF">HAX54_044557</name>
</gene>
<evidence type="ECO:0000256" key="1">
    <source>
        <dbReference type="SAM" id="Coils"/>
    </source>
</evidence>
<comment type="caution">
    <text evidence="2">The sequence shown here is derived from an EMBL/GenBank/DDBJ whole genome shotgun (WGS) entry which is preliminary data.</text>
</comment>
<dbReference type="Proteomes" id="UP000823775">
    <property type="component" value="Unassembled WGS sequence"/>
</dbReference>
<keyword evidence="3" id="KW-1185">Reference proteome</keyword>
<keyword evidence="1" id="KW-0175">Coiled coil</keyword>
<evidence type="ECO:0000313" key="3">
    <source>
        <dbReference type="Proteomes" id="UP000823775"/>
    </source>
</evidence>
<dbReference type="EMBL" id="JACEIK010006804">
    <property type="protein sequence ID" value="MCE3049294.1"/>
    <property type="molecule type" value="Genomic_DNA"/>
</dbReference>
<accession>A0ABS8WJK5</accession>